<proteinExistence type="predicted"/>
<dbReference type="Proteomes" id="UP001194696">
    <property type="component" value="Unassembled WGS sequence"/>
</dbReference>
<sequence length="96" mass="10955">MSHGHGNMEPGGMAMASSYDDAAMRQEQFQEHQLRLQEKYARLAQENSTHPHDLPSHGTYVDSQGQLVYSPYFEARPQYGLKDFDLLETLEDTPPE</sequence>
<organism evidence="2 3">
    <name type="scientific">Linnemannia gamsii</name>
    <dbReference type="NCBI Taxonomy" id="64522"/>
    <lineage>
        <taxon>Eukaryota</taxon>
        <taxon>Fungi</taxon>
        <taxon>Fungi incertae sedis</taxon>
        <taxon>Mucoromycota</taxon>
        <taxon>Mortierellomycotina</taxon>
        <taxon>Mortierellomycetes</taxon>
        <taxon>Mortierellales</taxon>
        <taxon>Mortierellaceae</taxon>
        <taxon>Linnemannia</taxon>
    </lineage>
</organism>
<accession>A0ABQ7K7S1</accession>
<dbReference type="EMBL" id="JAAAIM010000152">
    <property type="protein sequence ID" value="KAG0293541.1"/>
    <property type="molecule type" value="Genomic_DNA"/>
</dbReference>
<evidence type="ECO:0000313" key="3">
    <source>
        <dbReference type="Proteomes" id="UP001194696"/>
    </source>
</evidence>
<feature type="compositionally biased region" description="Basic and acidic residues" evidence="1">
    <location>
        <begin position="22"/>
        <end position="31"/>
    </location>
</feature>
<keyword evidence="3" id="KW-1185">Reference proteome</keyword>
<evidence type="ECO:0000313" key="2">
    <source>
        <dbReference type="EMBL" id="KAG0293541.1"/>
    </source>
</evidence>
<name>A0ABQ7K7S1_9FUNG</name>
<evidence type="ECO:0000256" key="1">
    <source>
        <dbReference type="SAM" id="MobiDB-lite"/>
    </source>
</evidence>
<reference evidence="2 3" key="1">
    <citation type="journal article" date="2020" name="Fungal Divers.">
        <title>Resolving the Mortierellaceae phylogeny through synthesis of multi-gene phylogenetics and phylogenomics.</title>
        <authorList>
            <person name="Vandepol N."/>
            <person name="Liber J."/>
            <person name="Desiro A."/>
            <person name="Na H."/>
            <person name="Kennedy M."/>
            <person name="Barry K."/>
            <person name="Grigoriev I.V."/>
            <person name="Miller A.N."/>
            <person name="O'Donnell K."/>
            <person name="Stajich J.E."/>
            <person name="Bonito G."/>
        </authorList>
    </citation>
    <scope>NUCLEOTIDE SEQUENCE [LARGE SCALE GENOMIC DNA]</scope>
    <source>
        <strain evidence="2 3">AD045</strain>
    </source>
</reference>
<gene>
    <name evidence="2" type="ORF">BGZ96_002710</name>
</gene>
<protein>
    <submittedName>
        <fullName evidence="2">Uncharacterized protein</fullName>
    </submittedName>
</protein>
<feature type="region of interest" description="Disordered" evidence="1">
    <location>
        <begin position="1"/>
        <end position="31"/>
    </location>
</feature>
<comment type="caution">
    <text evidence="2">The sequence shown here is derived from an EMBL/GenBank/DDBJ whole genome shotgun (WGS) entry which is preliminary data.</text>
</comment>